<dbReference type="OrthoDB" id="10258692at2759"/>
<evidence type="ECO:0000313" key="5">
    <source>
        <dbReference type="Proteomes" id="UP000306954"/>
    </source>
</evidence>
<dbReference type="GO" id="GO:0034967">
    <property type="term" value="C:Set3 complex"/>
    <property type="evidence" value="ECO:0007669"/>
    <property type="project" value="TreeGrafter"/>
</dbReference>
<dbReference type="GO" id="GO:0006357">
    <property type="term" value="P:regulation of transcription by RNA polymerase II"/>
    <property type="evidence" value="ECO:0007669"/>
    <property type="project" value="TreeGrafter"/>
</dbReference>
<dbReference type="AlphaFoldDB" id="A0A4T0FN72"/>
<dbReference type="Pfam" id="PF00249">
    <property type="entry name" value="Myb_DNA-binding"/>
    <property type="match status" value="1"/>
</dbReference>
<evidence type="ECO:0000313" key="6">
    <source>
        <dbReference type="Proteomes" id="UP000310689"/>
    </source>
</evidence>
<evidence type="ECO:0000313" key="3">
    <source>
        <dbReference type="EMBL" id="TIB17063.1"/>
    </source>
</evidence>
<accession>A0A4T0FN72</accession>
<dbReference type="SMART" id="SM00717">
    <property type="entry name" value="SANT"/>
    <property type="match status" value="1"/>
</dbReference>
<dbReference type="InterPro" id="IPR017884">
    <property type="entry name" value="SANT_dom"/>
</dbReference>
<reference evidence="5 6" key="1">
    <citation type="submission" date="2019-03" db="EMBL/GenBank/DDBJ databases">
        <title>Sequencing 23 genomes of Wallemia ichthyophaga.</title>
        <authorList>
            <person name="Gostincar C."/>
        </authorList>
    </citation>
    <scope>NUCLEOTIDE SEQUENCE [LARGE SCALE GENOMIC DNA]</scope>
    <source>
        <strain evidence="4 6">EXF-6200</strain>
        <strain evidence="3 5">EXF-8621</strain>
    </source>
</reference>
<dbReference type="OMA" id="PTRYYER"/>
<evidence type="ECO:0000313" key="4">
    <source>
        <dbReference type="EMBL" id="TIB31576.1"/>
    </source>
</evidence>
<dbReference type="Proteomes" id="UP000310689">
    <property type="component" value="Unassembled WGS sequence"/>
</dbReference>
<evidence type="ECO:0000259" key="2">
    <source>
        <dbReference type="PROSITE" id="PS51293"/>
    </source>
</evidence>
<comment type="caution">
    <text evidence="3">The sequence shown here is derived from an EMBL/GenBank/DDBJ whole genome shotgun (WGS) entry which is preliminary data.</text>
</comment>
<dbReference type="PROSITE" id="PS51293">
    <property type="entry name" value="SANT"/>
    <property type="match status" value="1"/>
</dbReference>
<dbReference type="Proteomes" id="UP000306954">
    <property type="component" value="Unassembled WGS sequence"/>
</dbReference>
<dbReference type="EMBL" id="SPOF01000002">
    <property type="protein sequence ID" value="TIB17063.1"/>
    <property type="molecule type" value="Genomic_DNA"/>
</dbReference>
<dbReference type="PANTHER" id="PTHR13992">
    <property type="entry name" value="NUCLEAR RECEPTOR CO-REPRESSOR RELATED NCOR"/>
    <property type="match status" value="1"/>
</dbReference>
<dbReference type="SUPFAM" id="SSF46689">
    <property type="entry name" value="Homeodomain-like"/>
    <property type="match status" value="1"/>
</dbReference>
<protein>
    <recommendedName>
        <fullName evidence="2">SANT domain-containing protein</fullName>
    </recommendedName>
</protein>
<dbReference type="CDD" id="cd00167">
    <property type="entry name" value="SANT"/>
    <property type="match status" value="1"/>
</dbReference>
<sequence>MMRNPTLLNPHTVSGLRQSARVEADAPDGTPLYDLDQLVNYTVKDRQLKGISFDPPDPTLEFNNEQVNDRPVEMLELQYTDSNLETFHSLTSQVLQQHDQIKDKVREYMIFRNQARSQKIEGLNDDYAALQVDWEASCERGVKVKAEQQHIMKKRSRRGEAVEHVELTNRRNANMSRKPVSAVPQHVVAEATPPVESTDMEATDSSSIIEKATQDAEPMHLVNENDMEEMENEKFLNQMLQRLQTVNKRDPKIRAVRTQANIPNQEVTSIDRWACSYNDANARIFDPTRYYERSYESLAWSEEEKEVFLKAYVDTPKSFAEIAEKIPGKTVQDCVLFYYMNKKHYRFKGLSFTRRGVMRRGKRKGKGGSLLADISTTQSREQKTVPSAPHHLFA</sequence>
<gene>
    <name evidence="4" type="ORF">E3P86_03309</name>
    <name evidence="3" type="ORF">E3P90_00171</name>
</gene>
<dbReference type="InterPro" id="IPR001005">
    <property type="entry name" value="SANT/Myb"/>
</dbReference>
<proteinExistence type="predicted"/>
<name>A0A4T0FN72_WALIC</name>
<dbReference type="Gene3D" id="1.10.10.60">
    <property type="entry name" value="Homeodomain-like"/>
    <property type="match status" value="1"/>
</dbReference>
<dbReference type="EMBL" id="SPOI01000226">
    <property type="protein sequence ID" value="TIB31576.1"/>
    <property type="molecule type" value="Genomic_DNA"/>
</dbReference>
<feature type="region of interest" description="Disordered" evidence="1">
    <location>
        <begin position="358"/>
        <end position="394"/>
    </location>
</feature>
<dbReference type="InterPro" id="IPR009057">
    <property type="entry name" value="Homeodomain-like_sf"/>
</dbReference>
<dbReference type="InterPro" id="IPR051571">
    <property type="entry name" value="N-CoR_corepressor"/>
</dbReference>
<evidence type="ECO:0000256" key="1">
    <source>
        <dbReference type="SAM" id="MobiDB-lite"/>
    </source>
</evidence>
<feature type="domain" description="SANT" evidence="2">
    <location>
        <begin position="300"/>
        <end position="346"/>
    </location>
</feature>
<organism evidence="3 5">
    <name type="scientific">Wallemia ichthyophaga</name>
    <dbReference type="NCBI Taxonomy" id="245174"/>
    <lineage>
        <taxon>Eukaryota</taxon>
        <taxon>Fungi</taxon>
        <taxon>Dikarya</taxon>
        <taxon>Basidiomycota</taxon>
        <taxon>Wallemiomycotina</taxon>
        <taxon>Wallemiomycetes</taxon>
        <taxon>Wallemiales</taxon>
        <taxon>Wallemiaceae</taxon>
        <taxon>Wallemia</taxon>
    </lineage>
</organism>
<dbReference type="PANTHER" id="PTHR13992:SF39">
    <property type="entry name" value="SMRTER, ISOFORM G"/>
    <property type="match status" value="1"/>
</dbReference>